<comment type="caution">
    <text evidence="2">The sequence shown here is derived from an EMBL/GenBank/DDBJ whole genome shotgun (WGS) entry which is preliminary data.</text>
</comment>
<protein>
    <submittedName>
        <fullName evidence="2">Uncharacterized protein</fullName>
    </submittedName>
</protein>
<name>A0A2N5M507_9BACI</name>
<dbReference type="Gene3D" id="1.20.1260.10">
    <property type="match status" value="1"/>
</dbReference>
<evidence type="ECO:0000313" key="3">
    <source>
        <dbReference type="Proteomes" id="UP000234748"/>
    </source>
</evidence>
<dbReference type="InterPro" id="IPR021617">
    <property type="entry name" value="DUF3231"/>
</dbReference>
<dbReference type="RefSeq" id="WP_101642875.1">
    <property type="nucleotide sequence ID" value="NZ_PGUY01000040.1"/>
</dbReference>
<feature type="transmembrane region" description="Helical" evidence="1">
    <location>
        <begin position="79"/>
        <end position="99"/>
    </location>
</feature>
<dbReference type="Pfam" id="PF11553">
    <property type="entry name" value="DUF3231"/>
    <property type="match status" value="1"/>
</dbReference>
<dbReference type="InterPro" id="IPR012347">
    <property type="entry name" value="Ferritin-like"/>
</dbReference>
<proteinExistence type="predicted"/>
<keyword evidence="1" id="KW-0812">Transmembrane</keyword>
<dbReference type="Proteomes" id="UP000234748">
    <property type="component" value="Unassembled WGS sequence"/>
</dbReference>
<keyword evidence="1" id="KW-1133">Transmembrane helix</keyword>
<dbReference type="OrthoDB" id="2924544at2"/>
<dbReference type="AlphaFoldDB" id="A0A2N5M507"/>
<reference evidence="2 3" key="1">
    <citation type="submission" date="2017-11" db="EMBL/GenBank/DDBJ databases">
        <title>Comparitive Functional Genomics of Dry Heat Resistant strains isolated from the Viking Spacecraft.</title>
        <authorList>
            <person name="Seuylemezian A."/>
            <person name="Cooper K."/>
            <person name="Vaishampayan P."/>
        </authorList>
    </citation>
    <scope>NUCLEOTIDE SEQUENCE [LARGE SCALE GENOMIC DNA]</scope>
    <source>
        <strain evidence="2 3">V1-29</strain>
    </source>
</reference>
<evidence type="ECO:0000256" key="1">
    <source>
        <dbReference type="SAM" id="Phobius"/>
    </source>
</evidence>
<organism evidence="2 3">
    <name type="scientific">Peribacillus deserti</name>
    <dbReference type="NCBI Taxonomy" id="673318"/>
    <lineage>
        <taxon>Bacteria</taxon>
        <taxon>Bacillati</taxon>
        <taxon>Bacillota</taxon>
        <taxon>Bacilli</taxon>
        <taxon>Bacillales</taxon>
        <taxon>Bacillaceae</taxon>
        <taxon>Peribacillus</taxon>
    </lineage>
</organism>
<dbReference type="EMBL" id="PGUY01000040">
    <property type="protein sequence ID" value="PLT29437.1"/>
    <property type="molecule type" value="Genomic_DNA"/>
</dbReference>
<keyword evidence="1" id="KW-0472">Membrane</keyword>
<keyword evidence="3" id="KW-1185">Reference proteome</keyword>
<accession>A0A2N5M507</accession>
<evidence type="ECO:0000313" key="2">
    <source>
        <dbReference type="EMBL" id="PLT29437.1"/>
    </source>
</evidence>
<sequence length="111" mass="12623">MVKYINDTLTICVVGHFLHKVEDPEVRPVLEFSINQAKSNVHFLTELFKKEDFAIPIGFTQDDVHPDAPKLFTDVFMLAYLRNMSILGMAASSIALGMLHDRIWSHFTKAS</sequence>
<gene>
    <name evidence="2" type="ORF">CUU66_13120</name>
</gene>